<gene>
    <name evidence="1" type="ORF">NW766_006008</name>
</gene>
<evidence type="ECO:0000313" key="2">
    <source>
        <dbReference type="Proteomes" id="UP001152130"/>
    </source>
</evidence>
<accession>A0A9W8UAE4</accession>
<sequence length="192" mass="21757">MSNQSQPTMEELAALVALAQDPRVQQHFRQMIDGFQPQPFDAPTVILPPITPLRRHLIHQIYDAIQRIRRDFVLSQEFLGPLLVMPVSSLQTFVDDLDGYEMYEAIKNELLLSKMFITTGAEPDFDAGEILGRLKSVANKSKVRDSAACNVTRSANPDMSHIFPFWATSSKNYVGRTIRIFDNVDKKLDGDF</sequence>
<organism evidence="1 2">
    <name type="scientific">Fusarium irregulare</name>
    <dbReference type="NCBI Taxonomy" id="2494466"/>
    <lineage>
        <taxon>Eukaryota</taxon>
        <taxon>Fungi</taxon>
        <taxon>Dikarya</taxon>
        <taxon>Ascomycota</taxon>
        <taxon>Pezizomycotina</taxon>
        <taxon>Sordariomycetes</taxon>
        <taxon>Hypocreomycetidae</taxon>
        <taxon>Hypocreales</taxon>
        <taxon>Nectriaceae</taxon>
        <taxon>Fusarium</taxon>
        <taxon>Fusarium incarnatum-equiseti species complex</taxon>
    </lineage>
</organism>
<dbReference type="Proteomes" id="UP001152130">
    <property type="component" value="Unassembled WGS sequence"/>
</dbReference>
<dbReference type="EMBL" id="JAPDHF010000008">
    <property type="protein sequence ID" value="KAJ4013769.1"/>
    <property type="molecule type" value="Genomic_DNA"/>
</dbReference>
<protein>
    <submittedName>
        <fullName evidence="1">Uncharacterized protein</fullName>
    </submittedName>
</protein>
<dbReference type="AlphaFoldDB" id="A0A9W8UAE4"/>
<evidence type="ECO:0000313" key="1">
    <source>
        <dbReference type="EMBL" id="KAJ4013769.1"/>
    </source>
</evidence>
<proteinExistence type="predicted"/>
<reference evidence="1" key="1">
    <citation type="submission" date="2022-10" db="EMBL/GenBank/DDBJ databases">
        <title>Fusarium specimens isolated from Avocado Roots.</title>
        <authorList>
            <person name="Stajich J."/>
            <person name="Roper C."/>
            <person name="Heimlech-Rivalta G."/>
        </authorList>
    </citation>
    <scope>NUCLEOTIDE SEQUENCE</scope>
    <source>
        <strain evidence="1">CF00143</strain>
    </source>
</reference>
<name>A0A9W8UAE4_9HYPO</name>
<comment type="caution">
    <text evidence="1">The sequence shown here is derived from an EMBL/GenBank/DDBJ whole genome shotgun (WGS) entry which is preliminary data.</text>
</comment>
<keyword evidence="2" id="KW-1185">Reference proteome</keyword>